<evidence type="ECO:0000313" key="3">
    <source>
        <dbReference type="Proteomes" id="UP000028582"/>
    </source>
</evidence>
<evidence type="ECO:0000313" key="2">
    <source>
        <dbReference type="EMBL" id="ETO70429.1"/>
    </source>
</evidence>
<name>A0A080ZUW8_PHYNI</name>
<accession>A0A080ZUW8</accession>
<organism evidence="2 3">
    <name type="scientific">Phytophthora nicotianae P1976</name>
    <dbReference type="NCBI Taxonomy" id="1317066"/>
    <lineage>
        <taxon>Eukaryota</taxon>
        <taxon>Sar</taxon>
        <taxon>Stramenopiles</taxon>
        <taxon>Oomycota</taxon>
        <taxon>Peronosporomycetes</taxon>
        <taxon>Peronosporales</taxon>
        <taxon>Peronosporaceae</taxon>
        <taxon>Phytophthora</taxon>
    </lineage>
</organism>
<protein>
    <submittedName>
        <fullName evidence="2">Uncharacterized protein</fullName>
    </submittedName>
</protein>
<proteinExistence type="predicted"/>
<dbReference type="Proteomes" id="UP000028582">
    <property type="component" value="Unassembled WGS sequence"/>
</dbReference>
<feature type="compositionally biased region" description="Acidic residues" evidence="1">
    <location>
        <begin position="35"/>
        <end position="108"/>
    </location>
</feature>
<sequence>MLPLVILSQSAWRQMDLHPKKNVVVANQNRYRNEIEEETEHDENEGTDEDVDEVEKDIDGGTDEDTHEGIDADTDENIDEENTDEETTDEGVDESGSEGTNIDDDDVKDNDGRGGAAGVVLSHFLTETRIQDLTTVGRPGLQTFHASALLLPAICVKV</sequence>
<evidence type="ECO:0000256" key="1">
    <source>
        <dbReference type="SAM" id="MobiDB-lite"/>
    </source>
</evidence>
<comment type="caution">
    <text evidence="2">The sequence shown here is derived from an EMBL/GenBank/DDBJ whole genome shotgun (WGS) entry which is preliminary data.</text>
</comment>
<reference evidence="2 3" key="1">
    <citation type="submission" date="2013-11" db="EMBL/GenBank/DDBJ databases">
        <title>The Genome Sequence of Phytophthora parasitica P1976.</title>
        <authorList>
            <consortium name="The Broad Institute Genomics Platform"/>
            <person name="Russ C."/>
            <person name="Tyler B."/>
            <person name="Panabieres F."/>
            <person name="Shan W."/>
            <person name="Tripathy S."/>
            <person name="Grunwald N."/>
            <person name="Machado M."/>
            <person name="Johnson C.S."/>
            <person name="Walker B."/>
            <person name="Young S."/>
            <person name="Zeng Q."/>
            <person name="Gargeya S."/>
            <person name="Fitzgerald M."/>
            <person name="Haas B."/>
            <person name="Abouelleil A."/>
            <person name="Allen A.W."/>
            <person name="Alvarado L."/>
            <person name="Arachchi H.M."/>
            <person name="Berlin A.M."/>
            <person name="Chapman S.B."/>
            <person name="Gainer-Dewar J."/>
            <person name="Goldberg J."/>
            <person name="Griggs A."/>
            <person name="Gujja S."/>
            <person name="Hansen M."/>
            <person name="Howarth C."/>
            <person name="Imamovic A."/>
            <person name="Ireland A."/>
            <person name="Larimer J."/>
            <person name="McCowan C."/>
            <person name="Murphy C."/>
            <person name="Pearson M."/>
            <person name="Poon T.W."/>
            <person name="Priest M."/>
            <person name="Roberts A."/>
            <person name="Saif S."/>
            <person name="Shea T."/>
            <person name="Sisk P."/>
            <person name="Sykes S."/>
            <person name="Wortman J."/>
            <person name="Nusbaum C."/>
            <person name="Birren B."/>
        </authorList>
    </citation>
    <scope>NUCLEOTIDE SEQUENCE [LARGE SCALE GENOMIC DNA]</scope>
    <source>
        <strain evidence="2 3">P1976</strain>
    </source>
</reference>
<dbReference type="EMBL" id="ANJA01002337">
    <property type="protein sequence ID" value="ETO70429.1"/>
    <property type="molecule type" value="Genomic_DNA"/>
</dbReference>
<gene>
    <name evidence="2" type="ORF">F444_13094</name>
</gene>
<feature type="region of interest" description="Disordered" evidence="1">
    <location>
        <begin position="34"/>
        <end position="114"/>
    </location>
</feature>
<dbReference type="AlphaFoldDB" id="A0A080ZUW8"/>